<dbReference type="EMBL" id="VNHX01000028">
    <property type="protein sequence ID" value="TYP89306.1"/>
    <property type="molecule type" value="Genomic_DNA"/>
</dbReference>
<keyword evidence="3" id="KW-0804">Transcription</keyword>
<dbReference type="AlphaFoldDB" id="A0A5S5D2D7"/>
<dbReference type="OrthoDB" id="4480133at2"/>
<comment type="caution">
    <text evidence="5">The sequence shown here is derived from an EMBL/GenBank/DDBJ whole genome shotgun (WGS) entry which is preliminary data.</text>
</comment>
<dbReference type="Gene3D" id="1.10.10.60">
    <property type="entry name" value="Homeodomain-like"/>
    <property type="match status" value="1"/>
</dbReference>
<dbReference type="RefSeq" id="WP_148910093.1">
    <property type="nucleotide sequence ID" value="NZ_VNHX01000028.1"/>
</dbReference>
<keyword evidence="2 5" id="KW-0238">DNA-binding</keyword>
<keyword evidence="1" id="KW-0805">Transcription regulation</keyword>
<dbReference type="PROSITE" id="PS01124">
    <property type="entry name" value="HTH_ARAC_FAMILY_2"/>
    <property type="match status" value="1"/>
</dbReference>
<reference evidence="5 6" key="1">
    <citation type="submission" date="2019-07" db="EMBL/GenBank/DDBJ databases">
        <title>Genomic Encyclopedia of Archaeal and Bacterial Type Strains, Phase II (KMG-II): from individual species to whole genera.</title>
        <authorList>
            <person name="Goeker M."/>
        </authorList>
    </citation>
    <scope>NUCLEOTIDE SEQUENCE [LARGE SCALE GENOMIC DNA]</scope>
    <source>
        <strain evidence="5 6">DSM 18850</strain>
    </source>
</reference>
<dbReference type="SUPFAM" id="SSF46689">
    <property type="entry name" value="Homeodomain-like"/>
    <property type="match status" value="1"/>
</dbReference>
<protein>
    <submittedName>
        <fullName evidence="5">AraC-like DNA-binding protein</fullName>
    </submittedName>
</protein>
<dbReference type="SMART" id="SM00342">
    <property type="entry name" value="HTH_ARAC"/>
    <property type="match status" value="1"/>
</dbReference>
<name>A0A5S5D2D7_9SPHI</name>
<evidence type="ECO:0000259" key="4">
    <source>
        <dbReference type="PROSITE" id="PS01124"/>
    </source>
</evidence>
<accession>A0A5S5D2D7</accession>
<dbReference type="GO" id="GO:0003700">
    <property type="term" value="F:DNA-binding transcription factor activity"/>
    <property type="evidence" value="ECO:0007669"/>
    <property type="project" value="InterPro"/>
</dbReference>
<proteinExistence type="predicted"/>
<organism evidence="5 6">
    <name type="scientific">Sphingobacterium allocomposti</name>
    <dbReference type="NCBI Taxonomy" id="415956"/>
    <lineage>
        <taxon>Bacteria</taxon>
        <taxon>Pseudomonadati</taxon>
        <taxon>Bacteroidota</taxon>
        <taxon>Sphingobacteriia</taxon>
        <taxon>Sphingobacteriales</taxon>
        <taxon>Sphingobacteriaceae</taxon>
        <taxon>Sphingobacterium</taxon>
    </lineage>
</organism>
<evidence type="ECO:0000256" key="2">
    <source>
        <dbReference type="ARBA" id="ARBA00023125"/>
    </source>
</evidence>
<gene>
    <name evidence="5" type="ORF">BC792_12825</name>
</gene>
<evidence type="ECO:0000313" key="6">
    <source>
        <dbReference type="Proteomes" id="UP000325105"/>
    </source>
</evidence>
<dbReference type="InterPro" id="IPR018060">
    <property type="entry name" value="HTH_AraC"/>
</dbReference>
<evidence type="ECO:0000256" key="1">
    <source>
        <dbReference type="ARBA" id="ARBA00023015"/>
    </source>
</evidence>
<dbReference type="PANTHER" id="PTHR46796">
    <property type="entry name" value="HTH-TYPE TRANSCRIPTIONAL ACTIVATOR RHAS-RELATED"/>
    <property type="match status" value="1"/>
</dbReference>
<dbReference type="InterPro" id="IPR009057">
    <property type="entry name" value="Homeodomain-like_sf"/>
</dbReference>
<dbReference type="Pfam" id="PF12833">
    <property type="entry name" value="HTH_18"/>
    <property type="match status" value="1"/>
</dbReference>
<keyword evidence="6" id="KW-1185">Reference proteome</keyword>
<feature type="domain" description="HTH araC/xylS-type" evidence="4">
    <location>
        <begin position="173"/>
        <end position="271"/>
    </location>
</feature>
<dbReference type="Pfam" id="PF22200">
    <property type="entry name" value="ExsA_N"/>
    <property type="match status" value="1"/>
</dbReference>
<dbReference type="GO" id="GO:0043565">
    <property type="term" value="F:sequence-specific DNA binding"/>
    <property type="evidence" value="ECO:0007669"/>
    <property type="project" value="InterPro"/>
</dbReference>
<dbReference type="InterPro" id="IPR054015">
    <property type="entry name" value="ExsA-like_N"/>
</dbReference>
<dbReference type="Proteomes" id="UP000325105">
    <property type="component" value="Unassembled WGS sequence"/>
</dbReference>
<dbReference type="InterPro" id="IPR050204">
    <property type="entry name" value="AraC_XylS_family_regulators"/>
</dbReference>
<sequence>MESNLNKIPPEAFVFTIGAEKKKESDRFLSESILAMQLSGRLTLETNTEKIVMTPGDILLVCKHQFVKVTKTPVDNENQEAVLLTLKEDILRNYALENQIDNNGKYNGQLNIPIPDNAFLKGFFSSLIPYTQNHKNVGTPLSTIKVKEAIQLLLFIKPELKKVLFDFSEPHKIDLEKFMLSNYKFNVPIESFAKLTGRSLAGFKRDFQRTFGVPPRQWLQMKRLEEAYYQIEEHHKKPSSIYLELGFESLSHFSDSFKKMFGIPPTRLLGKK</sequence>
<evidence type="ECO:0000256" key="3">
    <source>
        <dbReference type="ARBA" id="ARBA00023163"/>
    </source>
</evidence>
<evidence type="ECO:0000313" key="5">
    <source>
        <dbReference type="EMBL" id="TYP89306.1"/>
    </source>
</evidence>